<sequence length="335" mass="36191">MSDSRLTLALRNQSVHLPQTGRIAVLRPRADSDLSGLPRERVDVVQGNRAAYDSWEQRGYSVSTAIPEDFAAAVVILPRAKAEARALLARATAHGGPVIVDGNKTDGVDSILRDAKKRAEVSAPYSKAHGKVFQVQATPGIFADWDLPPLTQLENGWVTAPGMFSADGPDPASVALAGALPDKLPGRVCDLGAGWGYLAFHVLERKGVTECVLVEAEHAASEAARRNIGEDDRARFLWEDATTWSSAQGFDHVVMNPPFHTGRAAEPALGAAFIATAARVLASHGTLWLVANRHLPYEAPLKEAFRELRELQGSPGFKLYAARRPKGQSVTRTRR</sequence>
<dbReference type="RefSeq" id="WP_106204746.1">
    <property type="nucleotide sequence ID" value="NZ_PVTD01000003.1"/>
</dbReference>
<dbReference type="GO" id="GO:0006364">
    <property type="term" value="P:rRNA processing"/>
    <property type="evidence" value="ECO:0007669"/>
    <property type="project" value="UniProtKB-KW"/>
</dbReference>
<proteinExistence type="predicted"/>
<name>A0A2T0RT66_9RHOB</name>
<keyword evidence="1" id="KW-0963">Cytoplasm</keyword>
<evidence type="ECO:0000256" key="1">
    <source>
        <dbReference type="ARBA" id="ARBA00022490"/>
    </source>
</evidence>
<dbReference type="Proteomes" id="UP000239480">
    <property type="component" value="Unassembled WGS sequence"/>
</dbReference>
<dbReference type="OrthoDB" id="9816072at2"/>
<gene>
    <name evidence="7" type="ORF">CLV78_103240</name>
</gene>
<dbReference type="InterPro" id="IPR002052">
    <property type="entry name" value="DNA_methylase_N6_adenine_CS"/>
</dbReference>
<accession>A0A2T0RT66</accession>
<keyword evidence="5" id="KW-0949">S-adenosyl-L-methionine</keyword>
<dbReference type="GO" id="GO:0008757">
    <property type="term" value="F:S-adenosylmethionine-dependent methyltransferase activity"/>
    <property type="evidence" value="ECO:0007669"/>
    <property type="project" value="InterPro"/>
</dbReference>
<dbReference type="AlphaFoldDB" id="A0A2T0RT66"/>
<comment type="caution">
    <text evidence="7">The sequence shown here is derived from an EMBL/GenBank/DDBJ whole genome shotgun (WGS) entry which is preliminary data.</text>
</comment>
<dbReference type="EMBL" id="PVTD01000003">
    <property type="protein sequence ID" value="PRY24374.1"/>
    <property type="molecule type" value="Genomic_DNA"/>
</dbReference>
<dbReference type="PANTHER" id="PTHR47816:SF4">
    <property type="entry name" value="RIBOSOMAL RNA SMALL SUBUNIT METHYLTRANSFERASE C"/>
    <property type="match status" value="1"/>
</dbReference>
<evidence type="ECO:0000313" key="7">
    <source>
        <dbReference type="EMBL" id="PRY24374.1"/>
    </source>
</evidence>
<feature type="domain" description="Methyltransferase small" evidence="6">
    <location>
        <begin position="158"/>
        <end position="320"/>
    </location>
</feature>
<keyword evidence="8" id="KW-1185">Reference proteome</keyword>
<dbReference type="InterPro" id="IPR007848">
    <property type="entry name" value="Small_mtfrase_dom"/>
</dbReference>
<keyword evidence="2" id="KW-0698">rRNA processing</keyword>
<reference evidence="7 8" key="1">
    <citation type="submission" date="2018-03" db="EMBL/GenBank/DDBJ databases">
        <title>Genomic Encyclopedia of Archaeal and Bacterial Type Strains, Phase II (KMG-II): from individual species to whole genera.</title>
        <authorList>
            <person name="Goeker M."/>
        </authorList>
    </citation>
    <scope>NUCLEOTIDE SEQUENCE [LARGE SCALE GENOMIC DNA]</scope>
    <source>
        <strain evidence="7 8">DSM 29328</strain>
    </source>
</reference>
<dbReference type="Pfam" id="PF05175">
    <property type="entry name" value="MTS"/>
    <property type="match status" value="1"/>
</dbReference>
<evidence type="ECO:0000259" key="6">
    <source>
        <dbReference type="Pfam" id="PF05175"/>
    </source>
</evidence>
<dbReference type="PROSITE" id="PS00092">
    <property type="entry name" value="N6_MTASE"/>
    <property type="match status" value="1"/>
</dbReference>
<evidence type="ECO:0000256" key="5">
    <source>
        <dbReference type="ARBA" id="ARBA00022691"/>
    </source>
</evidence>
<dbReference type="InterPro" id="IPR029063">
    <property type="entry name" value="SAM-dependent_MTases_sf"/>
</dbReference>
<organism evidence="7 8">
    <name type="scientific">Aliiruegeria haliotis</name>
    <dbReference type="NCBI Taxonomy" id="1280846"/>
    <lineage>
        <taxon>Bacteria</taxon>
        <taxon>Pseudomonadati</taxon>
        <taxon>Pseudomonadota</taxon>
        <taxon>Alphaproteobacteria</taxon>
        <taxon>Rhodobacterales</taxon>
        <taxon>Roseobacteraceae</taxon>
        <taxon>Aliiruegeria</taxon>
    </lineage>
</organism>
<keyword evidence="4 7" id="KW-0808">Transferase</keyword>
<evidence type="ECO:0000313" key="8">
    <source>
        <dbReference type="Proteomes" id="UP000239480"/>
    </source>
</evidence>
<evidence type="ECO:0000256" key="4">
    <source>
        <dbReference type="ARBA" id="ARBA00022679"/>
    </source>
</evidence>
<protein>
    <submittedName>
        <fullName evidence="7">16S rRNA m(2)G 1207 methyltransferase</fullName>
    </submittedName>
</protein>
<dbReference type="GO" id="GO:0008170">
    <property type="term" value="F:N-methyltransferase activity"/>
    <property type="evidence" value="ECO:0007669"/>
    <property type="project" value="UniProtKB-ARBA"/>
</dbReference>
<dbReference type="PANTHER" id="PTHR47816">
    <property type="entry name" value="RIBOSOMAL RNA SMALL SUBUNIT METHYLTRANSFERASE C"/>
    <property type="match status" value="1"/>
</dbReference>
<evidence type="ECO:0000256" key="3">
    <source>
        <dbReference type="ARBA" id="ARBA00022603"/>
    </source>
</evidence>
<dbReference type="SUPFAM" id="SSF53335">
    <property type="entry name" value="S-adenosyl-L-methionine-dependent methyltransferases"/>
    <property type="match status" value="1"/>
</dbReference>
<dbReference type="InterPro" id="IPR046977">
    <property type="entry name" value="RsmC/RlmG"/>
</dbReference>
<keyword evidence="3 7" id="KW-0489">Methyltransferase</keyword>
<dbReference type="GO" id="GO:0032259">
    <property type="term" value="P:methylation"/>
    <property type="evidence" value="ECO:0007669"/>
    <property type="project" value="UniProtKB-KW"/>
</dbReference>
<dbReference type="CDD" id="cd02440">
    <property type="entry name" value="AdoMet_MTases"/>
    <property type="match status" value="1"/>
</dbReference>
<dbReference type="GO" id="GO:0003676">
    <property type="term" value="F:nucleic acid binding"/>
    <property type="evidence" value="ECO:0007669"/>
    <property type="project" value="InterPro"/>
</dbReference>
<evidence type="ECO:0000256" key="2">
    <source>
        <dbReference type="ARBA" id="ARBA00022552"/>
    </source>
</evidence>
<dbReference type="Gene3D" id="3.40.50.150">
    <property type="entry name" value="Vaccinia Virus protein VP39"/>
    <property type="match status" value="2"/>
</dbReference>